<reference evidence="3" key="3">
    <citation type="submission" date="2016-03" db="UniProtKB">
        <authorList>
            <consortium name="EnsemblProtists"/>
        </authorList>
    </citation>
    <scope>IDENTIFICATION</scope>
</reference>
<feature type="region of interest" description="Disordered" evidence="1">
    <location>
        <begin position="383"/>
        <end position="407"/>
    </location>
</feature>
<reference evidence="4" key="2">
    <citation type="submission" date="2012-11" db="EMBL/GenBank/DDBJ databases">
        <authorList>
            <person name="Kuo A."/>
            <person name="Curtis B.A."/>
            <person name="Tanifuji G."/>
            <person name="Burki F."/>
            <person name="Gruber A."/>
            <person name="Irimia M."/>
            <person name="Maruyama S."/>
            <person name="Arias M.C."/>
            <person name="Ball S.G."/>
            <person name="Gile G.H."/>
            <person name="Hirakawa Y."/>
            <person name="Hopkins J.F."/>
            <person name="Rensing S.A."/>
            <person name="Schmutz J."/>
            <person name="Symeonidi A."/>
            <person name="Elias M."/>
            <person name="Eveleigh R.J."/>
            <person name="Herman E.K."/>
            <person name="Klute M.J."/>
            <person name="Nakayama T."/>
            <person name="Obornik M."/>
            <person name="Reyes-Prieto A."/>
            <person name="Armbrust E.V."/>
            <person name="Aves S.J."/>
            <person name="Beiko R.G."/>
            <person name="Coutinho P."/>
            <person name="Dacks J.B."/>
            <person name="Durnford D.G."/>
            <person name="Fast N.M."/>
            <person name="Green B.R."/>
            <person name="Grisdale C."/>
            <person name="Hempe F."/>
            <person name="Henrissat B."/>
            <person name="Hoppner M.P."/>
            <person name="Ishida K.-I."/>
            <person name="Kim E."/>
            <person name="Koreny L."/>
            <person name="Kroth P.G."/>
            <person name="Liu Y."/>
            <person name="Malik S.-B."/>
            <person name="Maier U.G."/>
            <person name="McRose D."/>
            <person name="Mock T."/>
            <person name="Neilson J.A."/>
            <person name="Onodera N.T."/>
            <person name="Poole A.M."/>
            <person name="Pritham E.J."/>
            <person name="Richards T.A."/>
            <person name="Rocap G."/>
            <person name="Roy S.W."/>
            <person name="Sarai C."/>
            <person name="Schaack S."/>
            <person name="Shirato S."/>
            <person name="Slamovits C.H."/>
            <person name="Spencer D.F."/>
            <person name="Suzuki S."/>
            <person name="Worden A.Z."/>
            <person name="Zauner S."/>
            <person name="Barry K."/>
            <person name="Bell C."/>
            <person name="Bharti A.K."/>
            <person name="Crow J.A."/>
            <person name="Grimwood J."/>
            <person name="Kramer R."/>
            <person name="Lindquist E."/>
            <person name="Lucas S."/>
            <person name="Salamov A."/>
            <person name="McFadden G.I."/>
            <person name="Lane C.E."/>
            <person name="Keeling P.J."/>
            <person name="Gray M.W."/>
            <person name="Grigoriev I.V."/>
            <person name="Archibald J.M."/>
        </authorList>
    </citation>
    <scope>NUCLEOTIDE SEQUENCE</scope>
    <source>
        <strain evidence="4">CCMP2712</strain>
    </source>
</reference>
<gene>
    <name evidence="2" type="ORF">GUITHDRAFT_121468</name>
</gene>
<dbReference type="PaxDb" id="55529-EKX32358"/>
<feature type="region of interest" description="Disordered" evidence="1">
    <location>
        <begin position="159"/>
        <end position="215"/>
    </location>
</feature>
<feature type="region of interest" description="Disordered" evidence="1">
    <location>
        <begin position="231"/>
        <end position="307"/>
    </location>
</feature>
<evidence type="ECO:0000313" key="2">
    <source>
        <dbReference type="EMBL" id="EKX32358.1"/>
    </source>
</evidence>
<dbReference type="EnsemblProtists" id="EKX32358">
    <property type="protein sequence ID" value="EKX32358"/>
    <property type="gene ID" value="GUITHDRAFT_121468"/>
</dbReference>
<dbReference type="Proteomes" id="UP000011087">
    <property type="component" value="Unassembled WGS sequence"/>
</dbReference>
<feature type="compositionally biased region" description="Gly residues" evidence="1">
    <location>
        <begin position="335"/>
        <end position="351"/>
    </location>
</feature>
<feature type="compositionally biased region" description="Basic and acidic residues" evidence="1">
    <location>
        <begin position="79"/>
        <end position="98"/>
    </location>
</feature>
<protein>
    <submittedName>
        <fullName evidence="2 3">Uncharacterized protein</fullName>
    </submittedName>
</protein>
<sequence>MWMKGKQAIVLLSAQLRRLEVTSWKSKETQAARVLQHGWICYMSRRFFRRLRELQAREVESRLRGERQRRSGRTGQQEGRGKERTRSQLNEGKEEEACKPGLPLPATISKLRLRQSFRLNLELLKGGGKSSLADNEEGKDVEVVLRAANEQVEQSYKKFLEKRRSGSEEKEKGGKDRKRKEEKGGRRMEVPEEEREKMAGGRETERAESRSSSLRLRERVAALSALYDEPEKREEAGLQLGNVSAREELDSPASSSSSRRSSSRAASPKKWTQTRPQEMRDSTALLDAFLEVPTPRTTRSMRTKTKTTGAWDSEGLYSILDFVGKDRLGGAAAARGGGGAGGGGGGGGGGRLYKRSQSAKTRRNEAGAAERFALKLAEMKQEEASAGNLKQANPYEEPMKRSFAVRP</sequence>
<feature type="region of interest" description="Disordered" evidence="1">
    <location>
        <begin position="62"/>
        <end position="103"/>
    </location>
</feature>
<evidence type="ECO:0000313" key="4">
    <source>
        <dbReference type="Proteomes" id="UP000011087"/>
    </source>
</evidence>
<dbReference type="KEGG" id="gtt:GUITHDRAFT_121468"/>
<keyword evidence="4" id="KW-1185">Reference proteome</keyword>
<evidence type="ECO:0000256" key="1">
    <source>
        <dbReference type="SAM" id="MobiDB-lite"/>
    </source>
</evidence>
<dbReference type="AlphaFoldDB" id="L1I816"/>
<dbReference type="EMBL" id="JH993194">
    <property type="protein sequence ID" value="EKX32358.1"/>
    <property type="molecule type" value="Genomic_DNA"/>
</dbReference>
<reference evidence="2 4" key="1">
    <citation type="journal article" date="2012" name="Nature">
        <title>Algal genomes reveal evolutionary mosaicism and the fate of nucleomorphs.</title>
        <authorList>
            <consortium name="DOE Joint Genome Institute"/>
            <person name="Curtis B.A."/>
            <person name="Tanifuji G."/>
            <person name="Burki F."/>
            <person name="Gruber A."/>
            <person name="Irimia M."/>
            <person name="Maruyama S."/>
            <person name="Arias M.C."/>
            <person name="Ball S.G."/>
            <person name="Gile G.H."/>
            <person name="Hirakawa Y."/>
            <person name="Hopkins J.F."/>
            <person name="Kuo A."/>
            <person name="Rensing S.A."/>
            <person name="Schmutz J."/>
            <person name="Symeonidi A."/>
            <person name="Elias M."/>
            <person name="Eveleigh R.J."/>
            <person name="Herman E.K."/>
            <person name="Klute M.J."/>
            <person name="Nakayama T."/>
            <person name="Obornik M."/>
            <person name="Reyes-Prieto A."/>
            <person name="Armbrust E.V."/>
            <person name="Aves S.J."/>
            <person name="Beiko R.G."/>
            <person name="Coutinho P."/>
            <person name="Dacks J.B."/>
            <person name="Durnford D.G."/>
            <person name="Fast N.M."/>
            <person name="Green B.R."/>
            <person name="Grisdale C.J."/>
            <person name="Hempel F."/>
            <person name="Henrissat B."/>
            <person name="Hoppner M.P."/>
            <person name="Ishida K."/>
            <person name="Kim E."/>
            <person name="Koreny L."/>
            <person name="Kroth P.G."/>
            <person name="Liu Y."/>
            <person name="Malik S.B."/>
            <person name="Maier U.G."/>
            <person name="McRose D."/>
            <person name="Mock T."/>
            <person name="Neilson J.A."/>
            <person name="Onodera N.T."/>
            <person name="Poole A.M."/>
            <person name="Pritham E.J."/>
            <person name="Richards T.A."/>
            <person name="Rocap G."/>
            <person name="Roy S.W."/>
            <person name="Sarai C."/>
            <person name="Schaack S."/>
            <person name="Shirato S."/>
            <person name="Slamovits C.H."/>
            <person name="Spencer D.F."/>
            <person name="Suzuki S."/>
            <person name="Worden A.Z."/>
            <person name="Zauner S."/>
            <person name="Barry K."/>
            <person name="Bell C."/>
            <person name="Bharti A.K."/>
            <person name="Crow J.A."/>
            <person name="Grimwood J."/>
            <person name="Kramer R."/>
            <person name="Lindquist E."/>
            <person name="Lucas S."/>
            <person name="Salamov A."/>
            <person name="McFadden G.I."/>
            <person name="Lane C.E."/>
            <person name="Keeling P.J."/>
            <person name="Gray M.W."/>
            <person name="Grigoriev I.V."/>
            <person name="Archibald J.M."/>
        </authorList>
    </citation>
    <scope>NUCLEOTIDE SEQUENCE</scope>
    <source>
        <strain evidence="2 4">CCMP2712</strain>
    </source>
</reference>
<feature type="region of interest" description="Disordered" evidence="1">
    <location>
        <begin position="330"/>
        <end position="367"/>
    </location>
</feature>
<accession>L1I816</accession>
<dbReference type="GeneID" id="17289086"/>
<name>L1I816_GUITC</name>
<organism evidence="2">
    <name type="scientific">Guillardia theta (strain CCMP2712)</name>
    <name type="common">Cryptophyte</name>
    <dbReference type="NCBI Taxonomy" id="905079"/>
    <lineage>
        <taxon>Eukaryota</taxon>
        <taxon>Cryptophyceae</taxon>
        <taxon>Pyrenomonadales</taxon>
        <taxon>Geminigeraceae</taxon>
        <taxon>Guillardia</taxon>
    </lineage>
</organism>
<feature type="compositionally biased region" description="Low complexity" evidence="1">
    <location>
        <begin position="251"/>
        <end position="268"/>
    </location>
</feature>
<dbReference type="HOGENOM" id="CLU_676973_0_0_1"/>
<proteinExistence type="predicted"/>
<evidence type="ECO:0000313" key="3">
    <source>
        <dbReference type="EnsemblProtists" id="EKX32358"/>
    </source>
</evidence>
<dbReference type="RefSeq" id="XP_005819338.1">
    <property type="nucleotide sequence ID" value="XM_005819281.1"/>
</dbReference>